<dbReference type="GO" id="GO:0051301">
    <property type="term" value="P:cell division"/>
    <property type="evidence" value="ECO:0007669"/>
    <property type="project" value="InterPro"/>
</dbReference>
<evidence type="ECO:0000256" key="2">
    <source>
        <dbReference type="ARBA" id="ARBA00022692"/>
    </source>
</evidence>
<comment type="caution">
    <text evidence="7">The sequence shown here is derived from an EMBL/GenBank/DDBJ whole genome shotgun (WGS) entry which is preliminary data.</text>
</comment>
<evidence type="ECO:0000313" key="7">
    <source>
        <dbReference type="EMBL" id="KKS46770.1"/>
    </source>
</evidence>
<sequence>MKRFFNQLDPFLLIPSLGLAGISIFILASVGTNEFLAQSVFIIFGLLIYLIISTINYRIWSRFSVVFYLLTVFLLLILFFLPQIRGVHRWIDFGLFLLQPSEILKPILIVVFAYLISKRDLSRTGNLFFINCLFLPILILVFLQPDLGNTIVYAVFFLGMLLAGGISLSLVISGSILFTILTPAFWTFLKSYQKQRILSFFNPAIDPAGSGYNAIQSMIAVGSGGLWGLGLGRGTQSKLFFLPEFQTDFIFATLVESLGFIGGIVLIFLYFFLLVRILSIVFSAEDQMGKLISIGIFLQIFIQVFINIGMNLGILPITGITLPLVSSGGSSIISTFLSLGILNAIGKSRRENELVIR</sequence>
<protein>
    <submittedName>
        <fullName evidence="7">Rod shape-determining protein RodA</fullName>
    </submittedName>
</protein>
<feature type="transmembrane region" description="Helical" evidence="6">
    <location>
        <begin position="93"/>
        <end position="115"/>
    </location>
</feature>
<keyword evidence="3" id="KW-0133">Cell shape</keyword>
<dbReference type="PROSITE" id="PS00428">
    <property type="entry name" value="FTSW_RODA_SPOVE"/>
    <property type="match status" value="1"/>
</dbReference>
<name>A0A0G0ZDH8_9BACT</name>
<feature type="transmembrane region" description="Helical" evidence="6">
    <location>
        <begin position="35"/>
        <end position="52"/>
    </location>
</feature>
<dbReference type="EMBL" id="LCDD01000013">
    <property type="protein sequence ID" value="KKS46770.1"/>
    <property type="molecule type" value="Genomic_DNA"/>
</dbReference>
<proteinExistence type="predicted"/>
<feature type="transmembrane region" description="Helical" evidence="6">
    <location>
        <begin position="249"/>
        <end position="279"/>
    </location>
</feature>
<organism evidence="7 8">
    <name type="scientific">Candidatus Gottesmanbacteria bacterium GW2011_GWA2_42_18</name>
    <dbReference type="NCBI Taxonomy" id="1618442"/>
    <lineage>
        <taxon>Bacteria</taxon>
        <taxon>Candidatus Gottesmaniibacteriota</taxon>
    </lineage>
</organism>
<feature type="transmembrane region" description="Helical" evidence="6">
    <location>
        <begin position="156"/>
        <end position="189"/>
    </location>
</feature>
<feature type="transmembrane region" description="Helical" evidence="6">
    <location>
        <begin position="12"/>
        <end position="29"/>
    </location>
</feature>
<dbReference type="Pfam" id="PF01098">
    <property type="entry name" value="FTSW_RODA_SPOVE"/>
    <property type="match status" value="1"/>
</dbReference>
<accession>A0A0G0ZDH8</accession>
<feature type="transmembrane region" description="Helical" evidence="6">
    <location>
        <begin position="291"/>
        <end position="314"/>
    </location>
</feature>
<dbReference type="GO" id="GO:0032153">
    <property type="term" value="C:cell division site"/>
    <property type="evidence" value="ECO:0007669"/>
    <property type="project" value="TreeGrafter"/>
</dbReference>
<evidence type="ECO:0000256" key="6">
    <source>
        <dbReference type="SAM" id="Phobius"/>
    </source>
</evidence>
<dbReference type="InterPro" id="IPR001182">
    <property type="entry name" value="FtsW/RodA"/>
</dbReference>
<feature type="transmembrane region" description="Helical" evidence="6">
    <location>
        <begin position="320"/>
        <end position="342"/>
    </location>
</feature>
<feature type="transmembrane region" description="Helical" evidence="6">
    <location>
        <begin position="127"/>
        <end position="144"/>
    </location>
</feature>
<dbReference type="GO" id="GO:0015648">
    <property type="term" value="F:lipid-linked peptidoglycan transporter activity"/>
    <property type="evidence" value="ECO:0007669"/>
    <property type="project" value="TreeGrafter"/>
</dbReference>
<dbReference type="AlphaFoldDB" id="A0A0G0ZDH8"/>
<dbReference type="GO" id="GO:0008360">
    <property type="term" value="P:regulation of cell shape"/>
    <property type="evidence" value="ECO:0007669"/>
    <property type="project" value="UniProtKB-KW"/>
</dbReference>
<evidence type="ECO:0000256" key="5">
    <source>
        <dbReference type="ARBA" id="ARBA00023136"/>
    </source>
</evidence>
<reference evidence="7 8" key="1">
    <citation type="journal article" date="2015" name="Nature">
        <title>rRNA introns, odd ribosomes, and small enigmatic genomes across a large radiation of phyla.</title>
        <authorList>
            <person name="Brown C.T."/>
            <person name="Hug L.A."/>
            <person name="Thomas B.C."/>
            <person name="Sharon I."/>
            <person name="Castelle C.J."/>
            <person name="Singh A."/>
            <person name="Wilkins M.J."/>
            <person name="Williams K.H."/>
            <person name="Banfield J.F."/>
        </authorList>
    </citation>
    <scope>NUCLEOTIDE SEQUENCE [LARGE SCALE GENOMIC DNA]</scope>
</reference>
<keyword evidence="5 6" id="KW-0472">Membrane</keyword>
<evidence type="ECO:0000256" key="4">
    <source>
        <dbReference type="ARBA" id="ARBA00022989"/>
    </source>
</evidence>
<gene>
    <name evidence="7" type="ORF">UV09_C0013G0003</name>
</gene>
<dbReference type="PANTHER" id="PTHR30474:SF1">
    <property type="entry name" value="PEPTIDOGLYCAN GLYCOSYLTRANSFERASE MRDB"/>
    <property type="match status" value="1"/>
</dbReference>
<feature type="transmembrane region" description="Helical" evidence="6">
    <location>
        <begin position="59"/>
        <end position="81"/>
    </location>
</feature>
<comment type="subcellular location">
    <subcellularLocation>
        <location evidence="1">Membrane</location>
        <topology evidence="1">Multi-pass membrane protein</topology>
    </subcellularLocation>
</comment>
<evidence type="ECO:0000256" key="3">
    <source>
        <dbReference type="ARBA" id="ARBA00022960"/>
    </source>
</evidence>
<dbReference type="PATRIC" id="fig|1618442.3.peg.606"/>
<dbReference type="GO" id="GO:0005886">
    <property type="term" value="C:plasma membrane"/>
    <property type="evidence" value="ECO:0007669"/>
    <property type="project" value="TreeGrafter"/>
</dbReference>
<evidence type="ECO:0000256" key="1">
    <source>
        <dbReference type="ARBA" id="ARBA00004141"/>
    </source>
</evidence>
<dbReference type="Proteomes" id="UP000034320">
    <property type="component" value="Unassembled WGS sequence"/>
</dbReference>
<keyword evidence="4 6" id="KW-1133">Transmembrane helix</keyword>
<feature type="transmembrane region" description="Helical" evidence="6">
    <location>
        <begin position="210"/>
        <end position="229"/>
    </location>
</feature>
<dbReference type="PANTHER" id="PTHR30474">
    <property type="entry name" value="CELL CYCLE PROTEIN"/>
    <property type="match status" value="1"/>
</dbReference>
<evidence type="ECO:0000313" key="8">
    <source>
        <dbReference type="Proteomes" id="UP000034320"/>
    </source>
</evidence>
<keyword evidence="2 6" id="KW-0812">Transmembrane</keyword>
<dbReference type="InterPro" id="IPR018365">
    <property type="entry name" value="Cell_cycle_FtsW-rel_CS"/>
</dbReference>